<organism evidence="9">
    <name type="scientific">mine drainage metagenome</name>
    <dbReference type="NCBI Taxonomy" id="410659"/>
    <lineage>
        <taxon>unclassified sequences</taxon>
        <taxon>metagenomes</taxon>
        <taxon>ecological metagenomes</taxon>
    </lineage>
</organism>
<dbReference type="InterPro" id="IPR019734">
    <property type="entry name" value="TPR_rpt"/>
</dbReference>
<dbReference type="SMART" id="SM00028">
    <property type="entry name" value="TPR"/>
    <property type="match status" value="6"/>
</dbReference>
<dbReference type="PANTHER" id="PTHR44835">
    <property type="entry name" value="UDP-N-ACETYLGLUCOSAMINE--PEPTIDE N-ACETYLGLUCOSAMINYLTRANSFERASE SPINDLY-RELATED"/>
    <property type="match status" value="1"/>
</dbReference>
<reference evidence="9" key="1">
    <citation type="submission" date="2016-10" db="EMBL/GenBank/DDBJ databases">
        <title>Sequence of Gallionella enrichment culture.</title>
        <authorList>
            <person name="Poehlein A."/>
            <person name="Muehling M."/>
            <person name="Daniel R."/>
        </authorList>
    </citation>
    <scope>NUCLEOTIDE SEQUENCE</scope>
</reference>
<evidence type="ECO:0000256" key="6">
    <source>
        <dbReference type="ARBA" id="ARBA00022737"/>
    </source>
</evidence>
<dbReference type="Pfam" id="PF13844">
    <property type="entry name" value="Glyco_transf_41"/>
    <property type="match status" value="2"/>
</dbReference>
<keyword evidence="4" id="KW-0328">Glycosyltransferase</keyword>
<comment type="similarity">
    <text evidence="2">Belongs to the glycosyltransferase 41 family. O-GlcNAc transferase subfamily.</text>
</comment>
<keyword evidence="5" id="KW-0808">Transferase</keyword>
<dbReference type="InterPro" id="IPR011990">
    <property type="entry name" value="TPR-like_helical_dom_sf"/>
</dbReference>
<dbReference type="GO" id="GO:0097363">
    <property type="term" value="F:protein O-acetylglucosaminyltransferase activity"/>
    <property type="evidence" value="ECO:0007669"/>
    <property type="project" value="UniProtKB-EC"/>
</dbReference>
<dbReference type="AlphaFoldDB" id="A0A1J5SXV9"/>
<feature type="domain" description="O-GlcNAc transferase C-terminal" evidence="8">
    <location>
        <begin position="437"/>
        <end position="607"/>
    </location>
</feature>
<gene>
    <name evidence="9" type="primary">yrrB_4</name>
    <name evidence="9" type="ORF">GALL_51810</name>
</gene>
<name>A0A1J5SXV9_9ZZZZ</name>
<evidence type="ECO:0000256" key="2">
    <source>
        <dbReference type="ARBA" id="ARBA00005386"/>
    </source>
</evidence>
<evidence type="ECO:0000256" key="1">
    <source>
        <dbReference type="ARBA" id="ARBA00004922"/>
    </source>
</evidence>
<accession>A0A1J5SXV9</accession>
<dbReference type="PANTHER" id="PTHR44835:SF1">
    <property type="entry name" value="PROTEIN O-GLCNAC TRANSFERASE"/>
    <property type="match status" value="1"/>
</dbReference>
<dbReference type="Pfam" id="PF14559">
    <property type="entry name" value="TPR_19"/>
    <property type="match status" value="1"/>
</dbReference>
<dbReference type="Pfam" id="PF13432">
    <property type="entry name" value="TPR_16"/>
    <property type="match status" value="2"/>
</dbReference>
<feature type="domain" description="O-GlcNAc transferase C-terminal" evidence="8">
    <location>
        <begin position="264"/>
        <end position="403"/>
    </location>
</feature>
<dbReference type="InterPro" id="IPR051939">
    <property type="entry name" value="Glycosyltr_41/O-GlcNAc_trsf"/>
</dbReference>
<evidence type="ECO:0000313" key="9">
    <source>
        <dbReference type="EMBL" id="OIR13369.1"/>
    </source>
</evidence>
<evidence type="ECO:0000256" key="7">
    <source>
        <dbReference type="ARBA" id="ARBA00022803"/>
    </source>
</evidence>
<dbReference type="PROSITE" id="PS50293">
    <property type="entry name" value="TPR_REGION"/>
    <property type="match status" value="1"/>
</dbReference>
<dbReference type="PROSITE" id="PS50005">
    <property type="entry name" value="TPR"/>
    <property type="match status" value="2"/>
</dbReference>
<protein>
    <recommendedName>
        <fullName evidence="3">protein O-GlcNAc transferase</fullName>
        <ecNumber evidence="3">2.4.1.255</ecNumber>
    </recommendedName>
</protein>
<evidence type="ECO:0000259" key="8">
    <source>
        <dbReference type="Pfam" id="PF13844"/>
    </source>
</evidence>
<dbReference type="Gene3D" id="3.40.50.2000">
    <property type="entry name" value="Glycogen Phosphorylase B"/>
    <property type="match status" value="1"/>
</dbReference>
<dbReference type="EMBL" id="MLJW01000014">
    <property type="protein sequence ID" value="OIR13369.1"/>
    <property type="molecule type" value="Genomic_DNA"/>
</dbReference>
<sequence>MADSNRLSAASGGSWQAVFSEGVRLHKEGRLREAAECYRRVRGLAPACREAWHFGGMIALLNHQPTEAAALFREALRLSPRAGESALCLGVACLAMGDLPAAEAALRHAVSVAPTNAMAWDNLASVLRQQGRVDEAVAAHERAVKLQPANAAAWYSYGTTLLGIERVDEAGACFERALKVDPDHLDAKTGLATLCHRRHQVERAVQLFGEVLARDPSKHSARSYRLFAMNCLPSVSREQLYAEHMAFGRAMGAAPARDFACSRDPGRRLRVAFLSPDLRDHSVAYFLEPLLRCLDREAFEVVLYHDHYLSDAMSAHLRGLSSLWRNFGGQLNAVVETTIRGDAPDILVDLAGHTGLNRLEVFAHRVAPVQVTYLGYPNTTGLAAMDYRFVDAITDPPGEADRLATERLVRFSPTAWSYSAPPDAPAVSPSPGADGAGVVFGSFNNFTKVNDDLLALWGRVLAAVPDSRLFLKARALDEPQLRTWVVDRLRRAGIEPDRVDLRGFVGGKASHLDVYSKVDIALDTSPYNGTTTTCEALWMGVPVVSLAGDRHAARVGASLLTALGRPEWIARTADDYVAIAARLAGGRSALATERHGLRELMRSSLLCDHATQAARVGAALRDCWRQWCASKG</sequence>
<dbReference type="Gene3D" id="1.25.40.10">
    <property type="entry name" value="Tetratricopeptide repeat domain"/>
    <property type="match status" value="1"/>
</dbReference>
<evidence type="ECO:0000256" key="5">
    <source>
        <dbReference type="ARBA" id="ARBA00022679"/>
    </source>
</evidence>
<dbReference type="SUPFAM" id="SSF48452">
    <property type="entry name" value="TPR-like"/>
    <property type="match status" value="1"/>
</dbReference>
<dbReference type="EC" id="2.4.1.255" evidence="3"/>
<evidence type="ECO:0000256" key="4">
    <source>
        <dbReference type="ARBA" id="ARBA00022676"/>
    </source>
</evidence>
<keyword evidence="7" id="KW-0802">TPR repeat</keyword>
<dbReference type="Gene3D" id="3.40.50.11380">
    <property type="match status" value="1"/>
</dbReference>
<comment type="caution">
    <text evidence="9">The sequence shown here is derived from an EMBL/GenBank/DDBJ whole genome shotgun (WGS) entry which is preliminary data.</text>
</comment>
<dbReference type="SUPFAM" id="SSF53756">
    <property type="entry name" value="UDP-Glycosyltransferase/glycogen phosphorylase"/>
    <property type="match status" value="1"/>
</dbReference>
<dbReference type="InterPro" id="IPR029489">
    <property type="entry name" value="OGT/SEC/SPY_C"/>
</dbReference>
<comment type="pathway">
    <text evidence="1">Protein modification; protein glycosylation.</text>
</comment>
<proteinExistence type="inferred from homology"/>
<evidence type="ECO:0000256" key="3">
    <source>
        <dbReference type="ARBA" id="ARBA00011970"/>
    </source>
</evidence>
<keyword evidence="6" id="KW-0677">Repeat</keyword>